<dbReference type="NCBIfam" id="TIGR02683">
    <property type="entry name" value="upstrm_HI1419"/>
    <property type="match status" value="1"/>
</dbReference>
<protein>
    <recommendedName>
        <fullName evidence="3">Addiction module antitoxin RelB</fullName>
    </recommendedName>
</protein>
<comment type="caution">
    <text evidence="1">The sequence shown here is derived from an EMBL/GenBank/DDBJ whole genome shotgun (WGS) entry which is preliminary data.</text>
</comment>
<dbReference type="AlphaFoldDB" id="A0A1T0B273"/>
<keyword evidence="2" id="KW-1185">Reference proteome</keyword>
<dbReference type="STRING" id="123822.B0188_05580"/>
<dbReference type="InterPro" id="IPR014056">
    <property type="entry name" value="TypeIITA-like_toxin_pred"/>
</dbReference>
<dbReference type="Proteomes" id="UP000190023">
    <property type="component" value="Unassembled WGS sequence"/>
</dbReference>
<name>A0A1T0B273_9PAST</name>
<dbReference type="EMBL" id="MUYB01000021">
    <property type="protein sequence ID" value="OOS04136.1"/>
    <property type="molecule type" value="Genomic_DNA"/>
</dbReference>
<sequence>MVQIKSTTIFKKWLNELKDLRAKAKIQTRIKRLQFGNFGDVKAVGEGISELRITEGKGYRVYLKNQHGVIVILLCAGDKSTQEKDIKQAKALARELGV</sequence>
<organism evidence="1 2">
    <name type="scientific">[Haemophilus] felis</name>
    <dbReference type="NCBI Taxonomy" id="123822"/>
    <lineage>
        <taxon>Bacteria</taxon>
        <taxon>Pseudomonadati</taxon>
        <taxon>Pseudomonadota</taxon>
        <taxon>Gammaproteobacteria</taxon>
        <taxon>Pasteurellales</taxon>
        <taxon>Pasteurellaceae</taxon>
    </lineage>
</organism>
<gene>
    <name evidence="1" type="ORF">B0188_05580</name>
</gene>
<accession>A0A1T0B273</accession>
<reference evidence="1 2" key="1">
    <citation type="submission" date="2017-02" db="EMBL/GenBank/DDBJ databases">
        <title>Draft genome sequence of Haemophilus felis CCUG 31170 type strain.</title>
        <authorList>
            <person name="Engstrom-Jakobsson H."/>
            <person name="Salva-Serra F."/>
            <person name="Thorell K."/>
            <person name="Gonzales-Siles L."/>
            <person name="Karlsson R."/>
            <person name="Boulund F."/>
            <person name="Engstrand L."/>
            <person name="Kristiansson E."/>
            <person name="Moore E."/>
        </authorList>
    </citation>
    <scope>NUCLEOTIDE SEQUENCE [LARGE SCALE GENOMIC DNA]</scope>
    <source>
        <strain evidence="1 2">CCUG 31170</strain>
    </source>
</reference>
<dbReference type="InterPro" id="IPR009241">
    <property type="entry name" value="HigB-like"/>
</dbReference>
<proteinExistence type="predicted"/>
<dbReference type="Pfam" id="PF05973">
    <property type="entry name" value="Gp49"/>
    <property type="match status" value="1"/>
</dbReference>
<evidence type="ECO:0008006" key="3">
    <source>
        <dbReference type="Google" id="ProtNLM"/>
    </source>
</evidence>
<dbReference type="OrthoDB" id="9800258at2"/>
<evidence type="ECO:0000313" key="2">
    <source>
        <dbReference type="Proteomes" id="UP000190023"/>
    </source>
</evidence>
<dbReference type="PIRSF" id="PIRSF028744">
    <property type="entry name" value="Addict_mod_HI1419"/>
    <property type="match status" value="1"/>
</dbReference>
<dbReference type="PANTHER" id="PTHR41791:SF1">
    <property type="entry name" value="SSL7039 PROTEIN"/>
    <property type="match status" value="1"/>
</dbReference>
<evidence type="ECO:0000313" key="1">
    <source>
        <dbReference type="EMBL" id="OOS04136.1"/>
    </source>
</evidence>
<dbReference type="PANTHER" id="PTHR41791">
    <property type="entry name" value="SSL7039 PROTEIN"/>
    <property type="match status" value="1"/>
</dbReference>